<dbReference type="InterPro" id="IPR050570">
    <property type="entry name" value="Cell_wall_metabolism_enzyme"/>
</dbReference>
<accession>A0A316U1U1</accession>
<dbReference type="AlphaFoldDB" id="A0A316U1U1"/>
<dbReference type="InterPro" id="IPR016047">
    <property type="entry name" value="M23ase_b-sheet_dom"/>
</dbReference>
<dbReference type="GO" id="GO:0004222">
    <property type="term" value="F:metalloendopeptidase activity"/>
    <property type="evidence" value="ECO:0007669"/>
    <property type="project" value="TreeGrafter"/>
</dbReference>
<evidence type="ECO:0000259" key="3">
    <source>
        <dbReference type="Pfam" id="PF01551"/>
    </source>
</evidence>
<dbReference type="Gene3D" id="2.70.70.10">
    <property type="entry name" value="Glucose Permease (Domain IIA)"/>
    <property type="match status" value="1"/>
</dbReference>
<reference evidence="4 5" key="1">
    <citation type="submission" date="2018-05" db="EMBL/GenBank/DDBJ databases">
        <title>Rhodohalobacter halophilus gen. nov., sp. nov., a moderately halophilic member of the family Balneolaceae.</title>
        <authorList>
            <person name="Liu Z.-W."/>
        </authorList>
    </citation>
    <scope>NUCLEOTIDE SEQUENCE [LARGE SCALE GENOMIC DNA]</scope>
    <source>
        <strain evidence="4 5">8A47</strain>
    </source>
</reference>
<comment type="caution">
    <text evidence="4">The sequence shown here is derived from an EMBL/GenBank/DDBJ whole genome shotgun (WGS) entry which is preliminary data.</text>
</comment>
<protein>
    <recommendedName>
        <fullName evidence="3">M23ase beta-sheet core domain-containing protein</fullName>
    </recommendedName>
</protein>
<evidence type="ECO:0000256" key="2">
    <source>
        <dbReference type="SAM" id="SignalP"/>
    </source>
</evidence>
<evidence type="ECO:0000313" key="4">
    <source>
        <dbReference type="EMBL" id="PWN06996.1"/>
    </source>
</evidence>
<feature type="chain" id="PRO_5016257393" description="M23ase beta-sheet core domain-containing protein" evidence="2">
    <location>
        <begin position="25"/>
        <end position="632"/>
    </location>
</feature>
<dbReference type="PANTHER" id="PTHR21666:SF289">
    <property type="entry name" value="L-ALA--D-GLU ENDOPEPTIDASE"/>
    <property type="match status" value="1"/>
</dbReference>
<feature type="domain" description="M23ase beta-sheet core" evidence="3">
    <location>
        <begin position="60"/>
        <end position="116"/>
    </location>
</feature>
<organism evidence="4 5">
    <name type="scientific">Rhodohalobacter mucosus</name>
    <dbReference type="NCBI Taxonomy" id="2079485"/>
    <lineage>
        <taxon>Bacteria</taxon>
        <taxon>Pseudomonadati</taxon>
        <taxon>Balneolota</taxon>
        <taxon>Balneolia</taxon>
        <taxon>Balneolales</taxon>
        <taxon>Balneolaceae</taxon>
        <taxon>Rhodohalobacter</taxon>
    </lineage>
</organism>
<keyword evidence="5" id="KW-1185">Reference proteome</keyword>
<keyword evidence="1 2" id="KW-0732">Signal</keyword>
<dbReference type="EMBL" id="QGGB01000005">
    <property type="protein sequence ID" value="PWN06996.1"/>
    <property type="molecule type" value="Genomic_DNA"/>
</dbReference>
<dbReference type="Pfam" id="PF01551">
    <property type="entry name" value="Peptidase_M23"/>
    <property type="match status" value="1"/>
</dbReference>
<proteinExistence type="predicted"/>
<dbReference type="PANTHER" id="PTHR21666">
    <property type="entry name" value="PEPTIDASE-RELATED"/>
    <property type="match status" value="1"/>
</dbReference>
<dbReference type="CDD" id="cd12797">
    <property type="entry name" value="M23_peptidase"/>
    <property type="match status" value="1"/>
</dbReference>
<dbReference type="SUPFAM" id="SSF51261">
    <property type="entry name" value="Duplicated hybrid motif"/>
    <property type="match status" value="2"/>
</dbReference>
<dbReference type="Proteomes" id="UP000245533">
    <property type="component" value="Unassembled WGS sequence"/>
</dbReference>
<gene>
    <name evidence="4" type="ORF">DDZ15_06915</name>
</gene>
<dbReference type="InterPro" id="IPR011055">
    <property type="entry name" value="Dup_hybrid_motif"/>
</dbReference>
<evidence type="ECO:0000313" key="5">
    <source>
        <dbReference type="Proteomes" id="UP000245533"/>
    </source>
</evidence>
<name>A0A316U1U1_9BACT</name>
<sequence>MFPTRFAILLSVLFCLLSVHAVYAQNAPTEFLTDSVTYIWPTDASRYLSSTFAETRSAHLHSGIDIRTWGREGYKVFAARDGYVYRIGMGPSGYGNVIYLRHADGSFTVYAHLNRFEPDLQAYADSIRLIDYRFELDHYPRQQQIYYKQGDVIGFSGSTGVGPPHLHFEIRSPDYTPINPLLSNLSVADNLPPVFSRLAVEYLDSGTLHRTGHSVIPVRNENGAYHFGEITVSGPAGLAVNVHDRANRTPNVYAVHSLVLVSESDTLFKATADYFSFANGNNMFLDRSYPILSQTRRGYQRLYKVSANRLPFYSKSVNEGVLDLPEGTHELQIVARDIYGNESTAGLTVRSTASVDKPLSDGVYIPAYPSFEFQNPYPLYRWDTDFKRLSNLLLASSSSGLSVTTQASSQPVLVSAERMSARKTIAPGEYDILHTPNQKLWLQFSEASLFDSLDVKVSISENPASGDLSVAFSPTDLPLQQPVILNMILPDNMRNQDGLALYEIDHNRDRESFIPSRVSGGVLRAGLTRIRDLRLDRDNRAPWTGTPSFKKNLAGQHILVIPTVDRDSGINYRKSTILINGERGIIEYDPDRDWLIYYHPEFTPDASNEITYEVFDGVGNSRTGSATLRAPQ</sequence>
<evidence type="ECO:0000256" key="1">
    <source>
        <dbReference type="ARBA" id="ARBA00022729"/>
    </source>
</evidence>
<feature type="signal peptide" evidence="2">
    <location>
        <begin position="1"/>
        <end position="24"/>
    </location>
</feature>